<dbReference type="OrthoDB" id="6335297at2759"/>
<comment type="function">
    <text evidence="9">Transfers the glycosyl residue from UDP-Glc to the non-reducing end of alpha-1,4-glucan.</text>
</comment>
<evidence type="ECO:0000313" key="10">
    <source>
        <dbReference type="EMBL" id="NWH39998.1"/>
    </source>
</evidence>
<dbReference type="Gene3D" id="3.40.50.2000">
    <property type="entry name" value="Glycogen Phosphorylase B"/>
    <property type="match status" value="1"/>
</dbReference>
<gene>
    <name evidence="10" type="primary">Gys2</name>
    <name evidence="10" type="ORF">CHLHAR_R02463</name>
</gene>
<organism evidence="10 11">
    <name type="scientific">Chloropsis hardwickii</name>
    <dbReference type="NCBI Taxonomy" id="667144"/>
    <lineage>
        <taxon>Eukaryota</taxon>
        <taxon>Metazoa</taxon>
        <taxon>Chordata</taxon>
        <taxon>Craniata</taxon>
        <taxon>Vertebrata</taxon>
        <taxon>Euteleostomi</taxon>
        <taxon>Archelosauria</taxon>
        <taxon>Archosauria</taxon>
        <taxon>Dinosauria</taxon>
        <taxon>Saurischia</taxon>
        <taxon>Theropoda</taxon>
        <taxon>Coelurosauria</taxon>
        <taxon>Aves</taxon>
        <taxon>Neognathae</taxon>
        <taxon>Neoaves</taxon>
        <taxon>Telluraves</taxon>
        <taxon>Australaves</taxon>
        <taxon>Passeriformes</taxon>
        <taxon>Corvoidea</taxon>
        <taxon>Irenidae</taxon>
        <taxon>Chloropsis</taxon>
    </lineage>
</organism>
<proteinExistence type="inferred from homology"/>
<name>A0A850VEJ9_9CORV</name>
<keyword evidence="5 9" id="KW-0808">Transferase</keyword>
<comment type="caution">
    <text evidence="10">The sequence shown here is derived from an EMBL/GenBank/DDBJ whole genome shotgun (WGS) entry which is preliminary data.</text>
</comment>
<accession>A0A850VEJ9</accession>
<dbReference type="Gene3D" id="6.10.260.10">
    <property type="match status" value="1"/>
</dbReference>
<keyword evidence="6 9" id="KW-0320">Glycogen biosynthesis</keyword>
<evidence type="ECO:0000256" key="4">
    <source>
        <dbReference type="ARBA" id="ARBA00022676"/>
    </source>
</evidence>
<evidence type="ECO:0000256" key="2">
    <source>
        <dbReference type="ARBA" id="ARBA00010686"/>
    </source>
</evidence>
<dbReference type="GO" id="GO:0005978">
    <property type="term" value="P:glycogen biosynthetic process"/>
    <property type="evidence" value="ECO:0007669"/>
    <property type="project" value="UniProtKB-UniPathway"/>
</dbReference>
<dbReference type="GO" id="GO:0004373">
    <property type="term" value="F:alpha-1,4-glucan glucosyltransferase (UDP-glucose donor) activity"/>
    <property type="evidence" value="ECO:0007669"/>
    <property type="project" value="UniProtKB-EC"/>
</dbReference>
<dbReference type="Pfam" id="PF05693">
    <property type="entry name" value="Glycogen_syn"/>
    <property type="match status" value="1"/>
</dbReference>
<evidence type="ECO:0000256" key="1">
    <source>
        <dbReference type="ARBA" id="ARBA00004964"/>
    </source>
</evidence>
<reference evidence="10" key="1">
    <citation type="submission" date="2019-10" db="EMBL/GenBank/DDBJ databases">
        <title>Bird 10,000 Genomes (B10K) Project - Family phase.</title>
        <authorList>
            <person name="Zhang G."/>
        </authorList>
    </citation>
    <scope>NUCLEOTIDE SEQUENCE</scope>
    <source>
        <strain evidence="10">B10K-IZ-033-78</strain>
        <tissue evidence="10">Muscle</tissue>
    </source>
</reference>
<keyword evidence="3" id="KW-0021">Allosteric enzyme</keyword>
<comment type="similarity">
    <text evidence="2 9">Belongs to the glycosyltransferase 3 family.</text>
</comment>
<dbReference type="EMBL" id="WEIW01002469">
    <property type="protein sequence ID" value="NWH39998.1"/>
    <property type="molecule type" value="Genomic_DNA"/>
</dbReference>
<evidence type="ECO:0000256" key="9">
    <source>
        <dbReference type="RuleBase" id="RU363104"/>
    </source>
</evidence>
<protein>
    <recommendedName>
        <fullName evidence="9">Glycogen [starch] synthase</fullName>
        <ecNumber evidence="9">2.4.1.11</ecNumber>
    </recommendedName>
</protein>
<dbReference type="PANTHER" id="PTHR10176:SF1">
    <property type="entry name" value="GLYCOGEN [STARCH] SYNTHASE, LIVER"/>
    <property type="match status" value="1"/>
</dbReference>
<comment type="function">
    <text evidence="7">Glycogen synthase participates in the glycogen biosynthetic process along with glycogenin and glycogen branching enzyme. Extends the primer composed of a few glucose units formed by glycogenin by adding new glucose units to it. In this context, glycogen synthase transfers the glycosyl residue from UDP-Glc to the non-reducing end of alpha-1,4-glucan.</text>
</comment>
<keyword evidence="11" id="KW-1185">Reference proteome</keyword>
<evidence type="ECO:0000256" key="3">
    <source>
        <dbReference type="ARBA" id="ARBA00022533"/>
    </source>
</evidence>
<feature type="non-terminal residue" evidence="10">
    <location>
        <position position="1"/>
    </location>
</feature>
<evidence type="ECO:0000313" key="11">
    <source>
        <dbReference type="Proteomes" id="UP000640999"/>
    </source>
</evidence>
<sequence>DTAQSVKEKFGRKLYNALLKGEIPDLNKILDRDDISIMKRAIFSTQRHSLPPVTTHNMIDDSNDPILNTIRRIGLFNNRTDRVKVTILPLKSASAAPPFRVDCPCFPTGTYLGLFPQSGSDSPTLVPPWPDLGAMVRSYLQSLSPQPFLCPSGIYIVDRRFRSPDESCNQLTQFLYGFCQQNRRQRIIQRNRTERLSDLLDWKYLGR</sequence>
<keyword evidence="4 9" id="KW-0328">Glycosyltransferase</keyword>
<evidence type="ECO:0000256" key="8">
    <source>
        <dbReference type="ARBA" id="ARBA00047345"/>
    </source>
</evidence>
<dbReference type="EC" id="2.4.1.11" evidence="9"/>
<dbReference type="UniPathway" id="UPA00164"/>
<dbReference type="Proteomes" id="UP000640999">
    <property type="component" value="Unassembled WGS sequence"/>
</dbReference>
<evidence type="ECO:0000256" key="5">
    <source>
        <dbReference type="ARBA" id="ARBA00022679"/>
    </source>
</evidence>
<dbReference type="AlphaFoldDB" id="A0A850VEJ9"/>
<dbReference type="GO" id="GO:0005737">
    <property type="term" value="C:cytoplasm"/>
    <property type="evidence" value="ECO:0007669"/>
    <property type="project" value="TreeGrafter"/>
</dbReference>
<feature type="non-terminal residue" evidence="10">
    <location>
        <position position="207"/>
    </location>
</feature>
<dbReference type="PANTHER" id="PTHR10176">
    <property type="entry name" value="GLYCOGEN SYNTHASE"/>
    <property type="match status" value="1"/>
</dbReference>
<dbReference type="InterPro" id="IPR008631">
    <property type="entry name" value="Glycogen_synth"/>
</dbReference>
<evidence type="ECO:0000256" key="6">
    <source>
        <dbReference type="ARBA" id="ARBA00023056"/>
    </source>
</evidence>
<evidence type="ECO:0000256" key="7">
    <source>
        <dbReference type="ARBA" id="ARBA00043883"/>
    </source>
</evidence>
<comment type="catalytic activity">
    <reaction evidence="8">
        <text>[(1-&gt;4)-alpha-D-glucosyl](n) + UDP-alpha-D-glucose = [(1-&gt;4)-alpha-D-glucosyl](n+1) + UDP + H(+)</text>
        <dbReference type="Rhea" id="RHEA:18549"/>
        <dbReference type="Rhea" id="RHEA-COMP:9584"/>
        <dbReference type="Rhea" id="RHEA-COMP:9587"/>
        <dbReference type="ChEBI" id="CHEBI:15378"/>
        <dbReference type="ChEBI" id="CHEBI:15444"/>
        <dbReference type="ChEBI" id="CHEBI:58223"/>
        <dbReference type="ChEBI" id="CHEBI:58885"/>
        <dbReference type="EC" id="2.4.1.11"/>
    </reaction>
    <physiologicalReaction direction="left-to-right" evidence="8">
        <dbReference type="Rhea" id="RHEA:18550"/>
    </physiologicalReaction>
</comment>
<comment type="pathway">
    <text evidence="1 9">Glycan biosynthesis; glycogen biosynthesis.</text>
</comment>